<protein>
    <submittedName>
        <fullName evidence="1">Uncharacterized protein</fullName>
    </submittedName>
</protein>
<dbReference type="EMBL" id="JAAVLW010000005">
    <property type="protein sequence ID" value="NOJ48434.1"/>
    <property type="molecule type" value="Genomic_DNA"/>
</dbReference>
<accession>A0A7Y4M3G9</accession>
<dbReference type="RefSeq" id="WP_171711281.1">
    <property type="nucleotide sequence ID" value="NZ_JAAVLW010000005.1"/>
</dbReference>
<dbReference type="Proteomes" id="UP000528734">
    <property type="component" value="Unassembled WGS sequence"/>
</dbReference>
<dbReference type="AlphaFoldDB" id="A0A7Y4M3G9"/>
<sequence length="99" mass="10761">MARLKVDQQHLYHRHGAARRAEDSDIKPPFALFTWSGREGDTEPAAMNVKISADFAPEAVFAIPGSSSMMLLSDDGTKKCKAAGKAQKSFRALTLPVSK</sequence>
<evidence type="ECO:0000313" key="1">
    <source>
        <dbReference type="EMBL" id="NOJ48434.1"/>
    </source>
</evidence>
<keyword evidence="2" id="KW-1185">Reference proteome</keyword>
<reference evidence="1 2" key="1">
    <citation type="submission" date="2020-03" db="EMBL/GenBank/DDBJ databases">
        <title>Bradyrhizobium diversity isolated from nodules of Muelleranthus trifoliolatus.</title>
        <authorList>
            <person name="Klepa M."/>
            <person name="Helene L."/>
            <person name="Hungria M."/>
        </authorList>
    </citation>
    <scope>NUCLEOTIDE SEQUENCE [LARGE SCALE GENOMIC DNA]</scope>
    <source>
        <strain evidence="1 2">WSM 1744</strain>
    </source>
</reference>
<name>A0A7Y4M3G9_9BRAD</name>
<proteinExistence type="predicted"/>
<organism evidence="1 2">
    <name type="scientific">Bradyrhizobium archetypum</name>
    <dbReference type="NCBI Taxonomy" id="2721160"/>
    <lineage>
        <taxon>Bacteria</taxon>
        <taxon>Pseudomonadati</taxon>
        <taxon>Pseudomonadota</taxon>
        <taxon>Alphaproteobacteria</taxon>
        <taxon>Hyphomicrobiales</taxon>
        <taxon>Nitrobacteraceae</taxon>
        <taxon>Bradyrhizobium</taxon>
    </lineage>
</organism>
<gene>
    <name evidence="1" type="ORF">HCN50_19630</name>
</gene>
<comment type="caution">
    <text evidence="1">The sequence shown here is derived from an EMBL/GenBank/DDBJ whole genome shotgun (WGS) entry which is preliminary data.</text>
</comment>
<evidence type="ECO:0000313" key="2">
    <source>
        <dbReference type="Proteomes" id="UP000528734"/>
    </source>
</evidence>